<keyword evidence="1" id="KW-0812">Transmembrane</keyword>
<evidence type="ECO:0000256" key="1">
    <source>
        <dbReference type="SAM" id="Phobius"/>
    </source>
</evidence>
<reference evidence="2 3" key="1">
    <citation type="journal article" date="2012" name="J. Bacteriol.">
        <title>Genome sequence of the model hyperthermophilic archaeon Thermococcus litoralis NS-C.</title>
        <authorList>
            <person name="Gardner A.F."/>
            <person name="Kumar S."/>
            <person name="Perler F.B."/>
        </authorList>
    </citation>
    <scope>NUCLEOTIDE SEQUENCE [LARGE SCALE GENOMIC DNA]</scope>
    <source>
        <strain evidence="3">ATCC 51850 / DSM 5473 / JCM 8560 / NS-C</strain>
    </source>
</reference>
<sequence length="130" mass="14346">MGKESCKDRWERLSETLSSLSISLLGTILFVLVISYFTLKGLGNAKITVPIQGVNVEITYPEMKLPIDFDALYRVIILLFGTVLIGIPIPLLPENIKTLKGGIALIQVAVFTYAFYSFIAIILELIKALA</sequence>
<name>H3ZQV7_THELN</name>
<keyword evidence="3" id="KW-1185">Reference proteome</keyword>
<dbReference type="PaxDb" id="523849-OCC_09681"/>
<keyword evidence="1" id="KW-1133">Transmembrane helix</keyword>
<dbReference type="KEGG" id="tlt:OCC_09681"/>
<accession>H3ZQV7</accession>
<organism evidence="2 3">
    <name type="scientific">Thermococcus litoralis (strain ATCC 51850 / DSM 5473 / JCM 8560 / NS-C)</name>
    <dbReference type="NCBI Taxonomy" id="523849"/>
    <lineage>
        <taxon>Archaea</taxon>
        <taxon>Methanobacteriati</taxon>
        <taxon>Methanobacteriota</taxon>
        <taxon>Thermococci</taxon>
        <taxon>Thermococcales</taxon>
        <taxon>Thermococcaceae</taxon>
        <taxon>Thermococcus</taxon>
    </lineage>
</organism>
<keyword evidence="1" id="KW-0472">Membrane</keyword>
<dbReference type="STRING" id="523849.OCC_09681"/>
<dbReference type="HOGENOM" id="CLU_1965658_0_0_2"/>
<dbReference type="AlphaFoldDB" id="H3ZQV7"/>
<dbReference type="GeneID" id="16549067"/>
<dbReference type="OrthoDB" id="103568at2157"/>
<evidence type="ECO:0000313" key="3">
    <source>
        <dbReference type="Proteomes" id="UP000015502"/>
    </source>
</evidence>
<protein>
    <submittedName>
        <fullName evidence="2">Uncharacterized protein</fullName>
    </submittedName>
</protein>
<evidence type="ECO:0000313" key="2">
    <source>
        <dbReference type="EMBL" id="EHR77683.1"/>
    </source>
</evidence>
<gene>
    <name evidence="2" type="ORF">OCC_09681</name>
</gene>
<dbReference type="RefSeq" id="WP_004069852.1">
    <property type="nucleotide sequence ID" value="NC_022084.1"/>
</dbReference>
<dbReference type="EMBL" id="CP006670">
    <property type="protein sequence ID" value="EHR77683.1"/>
    <property type="molecule type" value="Genomic_DNA"/>
</dbReference>
<proteinExistence type="predicted"/>
<feature type="transmembrane region" description="Helical" evidence="1">
    <location>
        <begin position="71"/>
        <end position="91"/>
    </location>
</feature>
<feature type="transmembrane region" description="Helical" evidence="1">
    <location>
        <begin position="20"/>
        <end position="39"/>
    </location>
</feature>
<dbReference type="Proteomes" id="UP000015502">
    <property type="component" value="Chromosome"/>
</dbReference>
<feature type="transmembrane region" description="Helical" evidence="1">
    <location>
        <begin position="103"/>
        <end position="126"/>
    </location>
</feature>